<evidence type="ECO:0000313" key="4">
    <source>
        <dbReference type="Proteomes" id="UP000028302"/>
    </source>
</evidence>
<dbReference type="OrthoDB" id="9816293at2"/>
<evidence type="ECO:0000256" key="2">
    <source>
        <dbReference type="SAM" id="Phobius"/>
    </source>
</evidence>
<dbReference type="AlphaFoldDB" id="A0A084IKB9"/>
<comment type="caution">
    <text evidence="3">The sequence shown here is derived from an EMBL/GenBank/DDBJ whole genome shotgun (WGS) entry which is preliminary data.</text>
</comment>
<reference evidence="3 4" key="1">
    <citation type="submission" date="2013-03" db="EMBL/GenBank/DDBJ databases">
        <title>Salinisphaera hydrothermalis C41B8 Genome Sequencing.</title>
        <authorList>
            <person name="Li C."/>
            <person name="Lai Q."/>
            <person name="Shao Z."/>
        </authorList>
    </citation>
    <scope>NUCLEOTIDE SEQUENCE [LARGE SCALE GENOMIC DNA]</scope>
    <source>
        <strain evidence="3 4">C41B8</strain>
    </source>
</reference>
<dbReference type="PIRSF" id="PIRSF016789">
    <property type="entry name" value="DUF454"/>
    <property type="match status" value="1"/>
</dbReference>
<sequence>MDEQSVVNSRVLRWLLRALAGLCIGLGAIGIVLPGLPTTPFLLVAAWAAGKSSPALRRRLRAHPHFGPALVAWQDHGAIPRRAKWLAVTLMAASWILLWFSIEHRGVIGLVGAMLAAMAVFLFTRPEPAPPESESRN</sequence>
<dbReference type="Pfam" id="PF04304">
    <property type="entry name" value="DUF454"/>
    <property type="match status" value="1"/>
</dbReference>
<comment type="subcellular location">
    <subcellularLocation>
        <location evidence="1">Cell inner membrane</location>
        <topology evidence="1">Multi-pass membrane protein</topology>
    </subcellularLocation>
</comment>
<keyword evidence="2" id="KW-1133">Transmembrane helix</keyword>
<keyword evidence="1 2" id="KW-0472">Membrane</keyword>
<organism evidence="3 4">
    <name type="scientific">Salinisphaera hydrothermalis (strain C41B8)</name>
    <dbReference type="NCBI Taxonomy" id="1304275"/>
    <lineage>
        <taxon>Bacteria</taxon>
        <taxon>Pseudomonadati</taxon>
        <taxon>Pseudomonadota</taxon>
        <taxon>Gammaproteobacteria</taxon>
        <taxon>Salinisphaerales</taxon>
        <taxon>Salinisphaeraceae</taxon>
        <taxon>Salinisphaera</taxon>
    </lineage>
</organism>
<dbReference type="PATRIC" id="fig|1304275.5.peg.2287"/>
<feature type="transmembrane region" description="Helical" evidence="2">
    <location>
        <begin position="83"/>
        <end position="100"/>
    </location>
</feature>
<gene>
    <name evidence="3" type="ORF">C41B8_11208</name>
</gene>
<evidence type="ECO:0000313" key="3">
    <source>
        <dbReference type="EMBL" id="KEZ77153.1"/>
    </source>
</evidence>
<feature type="transmembrane region" description="Helical" evidence="2">
    <location>
        <begin position="12"/>
        <end position="33"/>
    </location>
</feature>
<evidence type="ECO:0000256" key="1">
    <source>
        <dbReference type="PIRNR" id="PIRNR016789"/>
    </source>
</evidence>
<dbReference type="EMBL" id="APNK01000016">
    <property type="protein sequence ID" value="KEZ77153.1"/>
    <property type="molecule type" value="Genomic_DNA"/>
</dbReference>
<keyword evidence="1" id="KW-1003">Cell membrane</keyword>
<keyword evidence="4" id="KW-1185">Reference proteome</keyword>
<accession>A0A084IKB9</accession>
<dbReference type="eggNOG" id="COG2832">
    <property type="taxonomic scope" value="Bacteria"/>
</dbReference>
<dbReference type="GO" id="GO:0005886">
    <property type="term" value="C:plasma membrane"/>
    <property type="evidence" value="ECO:0007669"/>
    <property type="project" value="UniProtKB-SubCell"/>
</dbReference>
<keyword evidence="2" id="KW-0812">Transmembrane</keyword>
<proteinExistence type="predicted"/>
<dbReference type="Proteomes" id="UP000028302">
    <property type="component" value="Unassembled WGS sequence"/>
</dbReference>
<dbReference type="RefSeq" id="WP_051883424.1">
    <property type="nucleotide sequence ID" value="NZ_APNK01000016.1"/>
</dbReference>
<dbReference type="STRING" id="1304275.C41B8_11208"/>
<dbReference type="PANTHER" id="PTHR35813">
    <property type="entry name" value="INNER MEMBRANE PROTEIN YBAN"/>
    <property type="match status" value="1"/>
</dbReference>
<dbReference type="PANTHER" id="PTHR35813:SF1">
    <property type="entry name" value="INNER MEMBRANE PROTEIN YBAN"/>
    <property type="match status" value="1"/>
</dbReference>
<feature type="transmembrane region" description="Helical" evidence="2">
    <location>
        <begin position="107"/>
        <end position="124"/>
    </location>
</feature>
<keyword evidence="1" id="KW-0997">Cell inner membrane</keyword>
<name>A0A084IKB9_SALHC</name>
<protein>
    <recommendedName>
        <fullName evidence="1">Inner membrane protein</fullName>
    </recommendedName>
</protein>
<dbReference type="InterPro" id="IPR007401">
    <property type="entry name" value="DUF454"/>
</dbReference>